<dbReference type="PROSITE" id="PS51782">
    <property type="entry name" value="LYSM"/>
    <property type="match status" value="1"/>
</dbReference>
<dbReference type="AlphaFoldDB" id="E6S7P5"/>
<feature type="transmembrane region" description="Helical" evidence="1">
    <location>
        <begin position="41"/>
        <end position="63"/>
    </location>
</feature>
<dbReference type="EMBL" id="CP002343">
    <property type="protein sequence ID" value="ADU47952.1"/>
    <property type="molecule type" value="Genomic_DNA"/>
</dbReference>
<evidence type="ECO:0000313" key="4">
    <source>
        <dbReference type="Proteomes" id="UP000008914"/>
    </source>
</evidence>
<dbReference type="STRING" id="710696.Intca_1437"/>
<keyword evidence="1" id="KW-0472">Membrane</keyword>
<gene>
    <name evidence="3" type="ordered locus">Intca_1437</name>
</gene>
<reference evidence="3 4" key="1">
    <citation type="journal article" date="2010" name="Stand. Genomic Sci.">
        <title>Complete genome sequence of Intrasporangium calvum type strain (7 KIP).</title>
        <authorList>
            <person name="Del Rio T.G."/>
            <person name="Chertkov O."/>
            <person name="Yasawong M."/>
            <person name="Lucas S."/>
            <person name="Deshpande S."/>
            <person name="Cheng J.F."/>
            <person name="Detter C."/>
            <person name="Tapia R."/>
            <person name="Han C."/>
            <person name="Goodwin L."/>
            <person name="Pitluck S."/>
            <person name="Liolios K."/>
            <person name="Ivanova N."/>
            <person name="Mavromatis K."/>
            <person name="Pati A."/>
            <person name="Chen A."/>
            <person name="Palaniappan K."/>
            <person name="Land M."/>
            <person name="Hauser L."/>
            <person name="Chang Y.J."/>
            <person name="Jeffries C.D."/>
            <person name="Rohde M."/>
            <person name="Pukall R."/>
            <person name="Sikorski J."/>
            <person name="Goker M."/>
            <person name="Woyke T."/>
            <person name="Bristow J."/>
            <person name="Eisen J.A."/>
            <person name="Markowitz V."/>
            <person name="Hugenholtz P."/>
            <person name="Kyrpides N.C."/>
            <person name="Klenk H.P."/>
            <person name="Lapidus A."/>
        </authorList>
    </citation>
    <scope>NUCLEOTIDE SEQUENCE [LARGE SCALE GENOMIC DNA]</scope>
    <source>
        <strain evidence="4">ATCC 23552 / DSM 43043 / JCM 3097 / NBRC 12989 / 7 KIP</strain>
    </source>
</reference>
<dbReference type="HOGENOM" id="CLU_2023587_0_0_11"/>
<dbReference type="eggNOG" id="COG1388">
    <property type="taxonomic scope" value="Bacteria"/>
</dbReference>
<accession>E6S7P5</accession>
<dbReference type="Proteomes" id="UP000008914">
    <property type="component" value="Chromosome"/>
</dbReference>
<proteinExistence type="predicted"/>
<sequence>MAAQVLEFLVPVEPAPVARPRLVLVPPVTEPTYRLTRRGRVVVAFFVALLVAALGLALAGQLASASGQPESVTVEAGQTLSEIALRELPQLPIAAGVVELQLANNLSTSYVHAGQTLVIPEL</sequence>
<keyword evidence="1" id="KW-1133">Transmembrane helix</keyword>
<dbReference type="KEGG" id="ica:Intca_1437"/>
<dbReference type="Gene3D" id="3.10.350.10">
    <property type="entry name" value="LysM domain"/>
    <property type="match status" value="1"/>
</dbReference>
<dbReference type="RefSeq" id="WP_013492268.1">
    <property type="nucleotide sequence ID" value="NC_014830.1"/>
</dbReference>
<dbReference type="InterPro" id="IPR018392">
    <property type="entry name" value="LysM"/>
</dbReference>
<organism evidence="3 4">
    <name type="scientific">Intrasporangium calvum (strain ATCC 23552 / DSM 43043 / JCM 3097 / NBRC 12989 / NCIMB 10167 / NRRL B-3866 / 7 KIP)</name>
    <dbReference type="NCBI Taxonomy" id="710696"/>
    <lineage>
        <taxon>Bacteria</taxon>
        <taxon>Bacillati</taxon>
        <taxon>Actinomycetota</taxon>
        <taxon>Actinomycetes</taxon>
        <taxon>Micrococcales</taxon>
        <taxon>Intrasporangiaceae</taxon>
        <taxon>Intrasporangium</taxon>
    </lineage>
</organism>
<evidence type="ECO:0000259" key="2">
    <source>
        <dbReference type="PROSITE" id="PS51782"/>
    </source>
</evidence>
<protein>
    <submittedName>
        <fullName evidence="3">Peptidoglycan-binding lysin domain</fullName>
    </submittedName>
</protein>
<keyword evidence="1" id="KW-0812">Transmembrane</keyword>
<feature type="domain" description="LysM" evidence="2">
    <location>
        <begin position="70"/>
        <end position="119"/>
    </location>
</feature>
<evidence type="ECO:0000256" key="1">
    <source>
        <dbReference type="SAM" id="Phobius"/>
    </source>
</evidence>
<dbReference type="Pfam" id="PF01476">
    <property type="entry name" value="LysM"/>
    <property type="match status" value="1"/>
</dbReference>
<name>E6S7P5_INTC7</name>
<dbReference type="OrthoDB" id="4869632at2"/>
<dbReference type="InterPro" id="IPR036779">
    <property type="entry name" value="LysM_dom_sf"/>
</dbReference>
<keyword evidence="4" id="KW-1185">Reference proteome</keyword>
<evidence type="ECO:0000313" key="3">
    <source>
        <dbReference type="EMBL" id="ADU47952.1"/>
    </source>
</evidence>